<proteinExistence type="predicted"/>
<dbReference type="Proteomes" id="UP000231932">
    <property type="component" value="Chromosome"/>
</dbReference>
<keyword evidence="2" id="KW-1185">Reference proteome</keyword>
<gene>
    <name evidence="1" type="ORF">CVV65_01635</name>
</gene>
<organism evidence="1 2">
    <name type="scientific">Kyrpidia spormannii</name>
    <dbReference type="NCBI Taxonomy" id="2055160"/>
    <lineage>
        <taxon>Bacteria</taxon>
        <taxon>Bacillati</taxon>
        <taxon>Bacillota</taxon>
        <taxon>Bacilli</taxon>
        <taxon>Bacillales</taxon>
        <taxon>Alicyclobacillaceae</taxon>
        <taxon>Kyrpidia</taxon>
    </lineage>
</organism>
<evidence type="ECO:0000313" key="2">
    <source>
        <dbReference type="Proteomes" id="UP000231932"/>
    </source>
</evidence>
<sequence length="144" mass="16518">MEKKPNQNGVNADNCRWYITKAKVKELSTGATNSYNYMFRLACVPEYTVKHEYQGRSKISNLFLPCRLDQEGFLQAEIDNSQSVIALTEHCWFKTGRNSFYIKKTLLYITEKSMPAFFLFKNINVTDGQASTPIVVDEIRLVGS</sequence>
<protein>
    <submittedName>
        <fullName evidence="1">Uncharacterized protein</fullName>
    </submittedName>
</protein>
<reference evidence="2" key="1">
    <citation type="submission" date="2017-11" db="EMBL/GenBank/DDBJ databases">
        <title>Complete Genome Sequence of Kyrpidia sp. Strain EA-1, a thermophilic, hydrogen-oxidizing Bacterium, isolated from the Azores.</title>
        <authorList>
            <person name="Reiner J.E."/>
            <person name="Lapp C.J."/>
            <person name="Bunk B."/>
            <person name="Gescher J."/>
        </authorList>
    </citation>
    <scope>NUCLEOTIDE SEQUENCE [LARGE SCALE GENOMIC DNA]</scope>
    <source>
        <strain evidence="2">EA-1</strain>
    </source>
</reference>
<dbReference type="EMBL" id="CP024955">
    <property type="protein sequence ID" value="ATY83831.1"/>
    <property type="molecule type" value="Genomic_DNA"/>
</dbReference>
<accession>A0A2K8N2S4</accession>
<dbReference type="KEGG" id="kyr:CVV65_01635"/>
<name>A0A2K8N2S4_9BACL</name>
<evidence type="ECO:0000313" key="1">
    <source>
        <dbReference type="EMBL" id="ATY83831.1"/>
    </source>
</evidence>
<dbReference type="RefSeq" id="WP_100666668.1">
    <property type="nucleotide sequence ID" value="NZ_CP024955.1"/>
</dbReference>
<dbReference type="AlphaFoldDB" id="A0A2K8N2S4"/>